<dbReference type="PANTHER" id="PTHR45663:SF11">
    <property type="entry name" value="GEO12009P1"/>
    <property type="match status" value="1"/>
</dbReference>
<dbReference type="AlphaFoldDB" id="A0A3L7JX38"/>
<evidence type="ECO:0000313" key="5">
    <source>
        <dbReference type="EMBL" id="RLQ94844.1"/>
    </source>
</evidence>
<dbReference type="GO" id="GO:0015035">
    <property type="term" value="F:protein-disulfide reductase activity"/>
    <property type="evidence" value="ECO:0007669"/>
    <property type="project" value="TreeGrafter"/>
</dbReference>
<organism evidence="5 6">
    <name type="scientific">Falsibacillus albus</name>
    <dbReference type="NCBI Taxonomy" id="2478915"/>
    <lineage>
        <taxon>Bacteria</taxon>
        <taxon>Bacillati</taxon>
        <taxon>Bacillota</taxon>
        <taxon>Bacilli</taxon>
        <taxon>Bacillales</taxon>
        <taxon>Bacillaceae</taxon>
        <taxon>Falsibacillus</taxon>
    </lineage>
</organism>
<feature type="domain" description="Thioredoxin" evidence="4">
    <location>
        <begin position="56"/>
        <end position="149"/>
    </location>
</feature>
<evidence type="ECO:0000256" key="2">
    <source>
        <dbReference type="ARBA" id="ARBA00023157"/>
    </source>
</evidence>
<dbReference type="GO" id="GO:0005829">
    <property type="term" value="C:cytosol"/>
    <property type="evidence" value="ECO:0007669"/>
    <property type="project" value="TreeGrafter"/>
</dbReference>
<dbReference type="Gene3D" id="3.40.30.10">
    <property type="entry name" value="Glutaredoxin"/>
    <property type="match status" value="1"/>
</dbReference>
<dbReference type="EMBL" id="RCVZ01000008">
    <property type="protein sequence ID" value="RLQ94844.1"/>
    <property type="molecule type" value="Genomic_DNA"/>
</dbReference>
<dbReference type="Proteomes" id="UP000276770">
    <property type="component" value="Unassembled WGS sequence"/>
</dbReference>
<proteinExistence type="inferred from homology"/>
<gene>
    <name evidence="5" type="ORF">D9X91_12705</name>
</gene>
<evidence type="ECO:0000313" key="6">
    <source>
        <dbReference type="Proteomes" id="UP000276770"/>
    </source>
</evidence>
<dbReference type="OrthoDB" id="32134at2"/>
<evidence type="ECO:0000256" key="3">
    <source>
        <dbReference type="ARBA" id="ARBA00023284"/>
    </source>
</evidence>
<name>A0A3L7JX38_9BACI</name>
<reference evidence="5 6" key="1">
    <citation type="submission" date="2018-10" db="EMBL/GenBank/DDBJ databases">
        <title>Falsibacillus sp. genome draft.</title>
        <authorList>
            <person name="Shi S."/>
        </authorList>
    </citation>
    <scope>NUCLEOTIDE SEQUENCE [LARGE SCALE GENOMIC DNA]</scope>
    <source>
        <strain evidence="5 6">GY 10110</strain>
    </source>
</reference>
<comment type="caution">
    <text evidence="5">The sequence shown here is derived from an EMBL/GenBank/DDBJ whole genome shotgun (WGS) entry which is preliminary data.</text>
</comment>
<dbReference type="GO" id="GO:0045454">
    <property type="term" value="P:cell redox homeostasis"/>
    <property type="evidence" value="ECO:0007669"/>
    <property type="project" value="TreeGrafter"/>
</dbReference>
<keyword evidence="2" id="KW-1015">Disulfide bond</keyword>
<dbReference type="CDD" id="cd02947">
    <property type="entry name" value="TRX_family"/>
    <property type="match status" value="1"/>
</dbReference>
<keyword evidence="3" id="KW-0676">Redox-active center</keyword>
<dbReference type="SUPFAM" id="SSF52833">
    <property type="entry name" value="Thioredoxin-like"/>
    <property type="match status" value="1"/>
</dbReference>
<evidence type="ECO:0000256" key="1">
    <source>
        <dbReference type="ARBA" id="ARBA00008987"/>
    </source>
</evidence>
<evidence type="ECO:0000259" key="4">
    <source>
        <dbReference type="Pfam" id="PF00085"/>
    </source>
</evidence>
<comment type="similarity">
    <text evidence="1">Belongs to the thioredoxin family.</text>
</comment>
<dbReference type="InterPro" id="IPR013766">
    <property type="entry name" value="Thioredoxin_domain"/>
</dbReference>
<protein>
    <submittedName>
        <fullName evidence="5">Thioredoxin</fullName>
    </submittedName>
</protein>
<accession>A0A3L7JX38</accession>
<dbReference type="InterPro" id="IPR036249">
    <property type="entry name" value="Thioredoxin-like_sf"/>
</dbReference>
<dbReference type="PANTHER" id="PTHR45663">
    <property type="entry name" value="GEO12009P1"/>
    <property type="match status" value="1"/>
</dbReference>
<dbReference type="RefSeq" id="WP_121681007.1">
    <property type="nucleotide sequence ID" value="NZ_RCVZ01000008.1"/>
</dbReference>
<sequence>MKKILLIFFSTALLFGFGSFYFNGQTKGSDIYGKKNLHPETVKQLNDPNYQNIIQPKKLLQQLKRSNEDTFVYFYSSSCKYCKETTPIMVSVSRKLNITVYKYNLLEFEDGWGKYNIVGTPTLVKFRGDKEIKRIEGLQDKDEFKKFFSK</sequence>
<keyword evidence="6" id="KW-1185">Reference proteome</keyword>
<dbReference type="Pfam" id="PF00085">
    <property type="entry name" value="Thioredoxin"/>
    <property type="match status" value="1"/>
</dbReference>